<gene>
    <name evidence="2" type="primary">yciV_12</name>
    <name evidence="2" type="ORF">SDC9_100639</name>
</gene>
<dbReference type="GO" id="GO:0035312">
    <property type="term" value="F:5'-3' DNA exonuclease activity"/>
    <property type="evidence" value="ECO:0007669"/>
    <property type="project" value="TreeGrafter"/>
</dbReference>
<dbReference type="Gene3D" id="1.10.150.650">
    <property type="match status" value="1"/>
</dbReference>
<dbReference type="AlphaFoldDB" id="A0A645AL45"/>
<organism evidence="2">
    <name type="scientific">bioreactor metagenome</name>
    <dbReference type="NCBI Taxonomy" id="1076179"/>
    <lineage>
        <taxon>unclassified sequences</taxon>
        <taxon>metagenomes</taxon>
        <taxon>ecological metagenomes</taxon>
    </lineage>
</organism>
<evidence type="ECO:0000259" key="1">
    <source>
        <dbReference type="SMART" id="SM00481"/>
    </source>
</evidence>
<dbReference type="Gene3D" id="3.20.20.140">
    <property type="entry name" value="Metal-dependent hydrolases"/>
    <property type="match status" value="1"/>
</dbReference>
<comment type="caution">
    <text evidence="2">The sequence shown here is derived from an EMBL/GenBank/DDBJ whole genome shotgun (WGS) entry which is preliminary data.</text>
</comment>
<dbReference type="CDD" id="cd07438">
    <property type="entry name" value="PHP_HisPPase_AMP"/>
    <property type="match status" value="1"/>
</dbReference>
<feature type="domain" description="Polymerase/histidinol phosphatase N-terminal" evidence="1">
    <location>
        <begin position="4"/>
        <end position="70"/>
    </location>
</feature>
<dbReference type="InterPro" id="IPR003141">
    <property type="entry name" value="Pol/His_phosphatase_N"/>
</dbReference>
<dbReference type="InterPro" id="IPR016195">
    <property type="entry name" value="Pol/histidinol_Pase-like"/>
</dbReference>
<dbReference type="SMART" id="SM00481">
    <property type="entry name" value="POLIIIAc"/>
    <property type="match status" value="1"/>
</dbReference>
<accession>A0A645AL45</accession>
<dbReference type="InterPro" id="IPR052018">
    <property type="entry name" value="PHP_domain"/>
</dbReference>
<dbReference type="GO" id="GO:0004534">
    <property type="term" value="F:5'-3' RNA exonuclease activity"/>
    <property type="evidence" value="ECO:0007669"/>
    <property type="project" value="TreeGrafter"/>
</dbReference>
<dbReference type="InterPro" id="IPR004013">
    <property type="entry name" value="PHP_dom"/>
</dbReference>
<name>A0A645AL45_9ZZZZ</name>
<proteinExistence type="predicted"/>
<dbReference type="PANTHER" id="PTHR42924">
    <property type="entry name" value="EXONUCLEASE"/>
    <property type="match status" value="1"/>
</dbReference>
<dbReference type="PANTHER" id="PTHR42924:SF3">
    <property type="entry name" value="POLYMERASE_HISTIDINOL PHOSPHATASE N-TERMINAL DOMAIN-CONTAINING PROTEIN"/>
    <property type="match status" value="1"/>
</dbReference>
<dbReference type="Pfam" id="PF02811">
    <property type="entry name" value="PHP"/>
    <property type="match status" value="1"/>
</dbReference>
<dbReference type="EMBL" id="VSSQ01014538">
    <property type="protein sequence ID" value="MPM53869.1"/>
    <property type="molecule type" value="Genomic_DNA"/>
</dbReference>
<sequence length="277" mass="30982">MEYADLHIHTDASDGLLSPSEVVDWAFKKRLRAIGITDHDTVSGIDNAIKSNSAPDKLEIVPGIELNTELDGKEIHMLGYYIDYNNPWFLENLKRMQKARYNRAVTMIEKLNHLGININLKQVEEISKGSSIGRPHIARAMVEKEYVNSMAGAFERYIGIGGPAYVERFRLTTEDGINMIKEVGGIPVLAHPGLIADRKAIVKVLNLGVKGIEVYHPKHDPDIVKYLFYMAKERKLLMTGGTDCHGIKQNGQPIMGSITIDYTKVLDLKRAADLAKK</sequence>
<dbReference type="SUPFAM" id="SSF89550">
    <property type="entry name" value="PHP domain-like"/>
    <property type="match status" value="1"/>
</dbReference>
<keyword evidence="2" id="KW-0378">Hydrolase</keyword>
<reference evidence="2" key="1">
    <citation type="submission" date="2019-08" db="EMBL/GenBank/DDBJ databases">
        <authorList>
            <person name="Kucharzyk K."/>
            <person name="Murdoch R.W."/>
            <person name="Higgins S."/>
            <person name="Loffler F."/>
        </authorList>
    </citation>
    <scope>NUCLEOTIDE SEQUENCE</scope>
</reference>
<evidence type="ECO:0000313" key="2">
    <source>
        <dbReference type="EMBL" id="MPM53869.1"/>
    </source>
</evidence>
<protein>
    <submittedName>
        <fullName evidence="2">5'-3' exoribonuclease</fullName>
        <ecNumber evidence="2">3.1.13.-</ecNumber>
    </submittedName>
</protein>
<dbReference type="EC" id="3.1.13.-" evidence="2"/>